<dbReference type="SMART" id="SM01332">
    <property type="entry name" value="Cyclin_C"/>
    <property type="match status" value="1"/>
</dbReference>
<evidence type="ECO:0000256" key="4">
    <source>
        <dbReference type="RuleBase" id="RU000383"/>
    </source>
</evidence>
<feature type="domain" description="Cyclin C-terminal" evidence="7">
    <location>
        <begin position="434"/>
        <end position="548"/>
    </location>
</feature>
<evidence type="ECO:0000259" key="6">
    <source>
        <dbReference type="SMART" id="SM00385"/>
    </source>
</evidence>
<keyword evidence="1" id="KW-0132">Cell division</keyword>
<dbReference type="SMART" id="SM00385">
    <property type="entry name" value="CYCLIN"/>
    <property type="match status" value="2"/>
</dbReference>
<keyword evidence="2 4" id="KW-0195">Cyclin</keyword>
<organism evidence="8 9">
    <name type="scientific">Coemansia javaensis</name>
    <dbReference type="NCBI Taxonomy" id="2761396"/>
    <lineage>
        <taxon>Eukaryota</taxon>
        <taxon>Fungi</taxon>
        <taxon>Fungi incertae sedis</taxon>
        <taxon>Zoopagomycota</taxon>
        <taxon>Kickxellomycotina</taxon>
        <taxon>Kickxellomycetes</taxon>
        <taxon>Kickxellales</taxon>
        <taxon>Kickxellaceae</taxon>
        <taxon>Coemansia</taxon>
    </lineage>
</organism>
<dbReference type="Gene3D" id="1.10.472.10">
    <property type="entry name" value="Cyclin-like"/>
    <property type="match status" value="2"/>
</dbReference>
<comment type="similarity">
    <text evidence="4">Belongs to the cyclin family.</text>
</comment>
<protein>
    <submittedName>
        <fullName evidence="8">G2/mitotic-specific cyclin</fullName>
    </submittedName>
</protein>
<feature type="compositionally biased region" description="Low complexity" evidence="5">
    <location>
        <begin position="192"/>
        <end position="213"/>
    </location>
</feature>
<dbReference type="InterPro" id="IPR006671">
    <property type="entry name" value="Cyclin_N"/>
</dbReference>
<comment type="caution">
    <text evidence="8">The sequence shown here is derived from an EMBL/GenBank/DDBJ whole genome shotgun (WGS) entry which is preliminary data.</text>
</comment>
<evidence type="ECO:0000256" key="2">
    <source>
        <dbReference type="ARBA" id="ARBA00023127"/>
    </source>
</evidence>
<dbReference type="PANTHER" id="PTHR10177">
    <property type="entry name" value="CYCLINS"/>
    <property type="match status" value="1"/>
</dbReference>
<evidence type="ECO:0000313" key="8">
    <source>
        <dbReference type="EMBL" id="KAJ2779941.1"/>
    </source>
</evidence>
<dbReference type="Pfam" id="PF02984">
    <property type="entry name" value="Cyclin_C"/>
    <property type="match status" value="1"/>
</dbReference>
<reference evidence="8" key="1">
    <citation type="submission" date="2022-07" db="EMBL/GenBank/DDBJ databases">
        <title>Phylogenomic reconstructions and comparative analyses of Kickxellomycotina fungi.</title>
        <authorList>
            <person name="Reynolds N.K."/>
            <person name="Stajich J.E."/>
            <person name="Barry K."/>
            <person name="Grigoriev I.V."/>
            <person name="Crous P."/>
            <person name="Smith M.E."/>
        </authorList>
    </citation>
    <scope>NUCLEOTIDE SEQUENCE</scope>
    <source>
        <strain evidence="8">NBRC 105414</strain>
    </source>
</reference>
<dbReference type="PROSITE" id="PS00292">
    <property type="entry name" value="CYCLINS"/>
    <property type="match status" value="1"/>
</dbReference>
<dbReference type="SUPFAM" id="SSF47954">
    <property type="entry name" value="Cyclin-like"/>
    <property type="match status" value="2"/>
</dbReference>
<keyword evidence="3" id="KW-0131">Cell cycle</keyword>
<feature type="region of interest" description="Disordered" evidence="5">
    <location>
        <begin position="272"/>
        <end position="292"/>
    </location>
</feature>
<accession>A0A9W8HCV5</accession>
<dbReference type="Pfam" id="PF00134">
    <property type="entry name" value="Cyclin_N"/>
    <property type="match status" value="1"/>
</dbReference>
<dbReference type="Proteomes" id="UP001140217">
    <property type="component" value="Unassembled WGS sequence"/>
</dbReference>
<evidence type="ECO:0000259" key="7">
    <source>
        <dbReference type="SMART" id="SM01332"/>
    </source>
</evidence>
<feature type="compositionally biased region" description="Polar residues" evidence="5">
    <location>
        <begin position="226"/>
        <end position="237"/>
    </location>
</feature>
<feature type="domain" description="Cyclin-like" evidence="6">
    <location>
        <begin position="341"/>
        <end position="425"/>
    </location>
</feature>
<dbReference type="AlphaFoldDB" id="A0A9W8HCV5"/>
<dbReference type="InterPro" id="IPR048258">
    <property type="entry name" value="Cyclins_cyclin-box"/>
</dbReference>
<gene>
    <name evidence="8" type="primary">CLB2</name>
    <name evidence="8" type="ORF">H4R18_003721</name>
</gene>
<feature type="region of interest" description="Disordered" evidence="5">
    <location>
        <begin position="1"/>
        <end position="252"/>
    </location>
</feature>
<feature type="compositionally biased region" description="Basic and acidic residues" evidence="5">
    <location>
        <begin position="103"/>
        <end position="118"/>
    </location>
</feature>
<name>A0A9W8HCV5_9FUNG</name>
<dbReference type="EMBL" id="JANBUL010000156">
    <property type="protein sequence ID" value="KAJ2779941.1"/>
    <property type="molecule type" value="Genomic_DNA"/>
</dbReference>
<evidence type="ECO:0000313" key="9">
    <source>
        <dbReference type="Proteomes" id="UP001140217"/>
    </source>
</evidence>
<dbReference type="OrthoDB" id="5590282at2759"/>
<dbReference type="InterPro" id="IPR013763">
    <property type="entry name" value="Cyclin-like_dom"/>
</dbReference>
<sequence length="579" mass="63192">MNAHTRATAQRMAPARDENAVADGKAPALKQTAALKPAASARPVLGSVSRTALNAQKPAARPAPAAKPCPASEPTATAPAQRMPARNHPRVPLAAVGARKPHVYRDPVRPQPAHRDAADAPAARPLRILRSSSVSNVAPAQPAKAPAQPAKPPPPAPAAAGIKRRASSAEPDQARAVRARVSYEAAPRGGEADATTTAAAPARPSSPRSDATAVGPHDAVLWSEPASAQSRSDSQATAVEDAGQPAPAVAQRKIARPRLAFSSMRSLSGSVALELPPAPRPPVKDWDDIDADDADDPQMVSEYIADIIDYMRELEPKIMPDELYMNKQTELTWDMRRVLMDWLVQIHYQLRMVPETLFLAVNLIDRFLSKRQVPMSKLQLVGLTGLLIACKYEEMTTPHIQDFAYLAGDCYSIEEIMNAEVFVLRVLDFDMSYPSPLTFLRRLSKVDNYNLQTRSMAKYLMEICLVDHRFMGYPPSHVAAASMCLARRILESGPWDANFRHYSGYTEAELEPCIALMIDHMARTPGDEFVFKKYLHRRFLRVSGLCHVWAVECLVAQQPMSPPIGLFAADARASNGVPS</sequence>
<feature type="compositionally biased region" description="Low complexity" evidence="5">
    <location>
        <begin position="138"/>
        <end position="148"/>
    </location>
</feature>
<feature type="domain" description="Cyclin-like" evidence="6">
    <location>
        <begin position="438"/>
        <end position="519"/>
    </location>
</feature>
<dbReference type="InterPro" id="IPR039361">
    <property type="entry name" value="Cyclin"/>
</dbReference>
<dbReference type="GO" id="GO:0051301">
    <property type="term" value="P:cell division"/>
    <property type="evidence" value="ECO:0007669"/>
    <property type="project" value="UniProtKB-KW"/>
</dbReference>
<evidence type="ECO:0000256" key="5">
    <source>
        <dbReference type="SAM" id="MobiDB-lite"/>
    </source>
</evidence>
<proteinExistence type="inferred from homology"/>
<evidence type="ECO:0000256" key="3">
    <source>
        <dbReference type="ARBA" id="ARBA00023306"/>
    </source>
</evidence>
<dbReference type="CDD" id="cd20512">
    <property type="entry name" value="CYCLIN_CLBs_yeast_rpt2"/>
    <property type="match status" value="1"/>
</dbReference>
<feature type="compositionally biased region" description="Low complexity" evidence="5">
    <location>
        <begin position="58"/>
        <end position="74"/>
    </location>
</feature>
<evidence type="ECO:0000256" key="1">
    <source>
        <dbReference type="ARBA" id="ARBA00022618"/>
    </source>
</evidence>
<dbReference type="FunFam" id="1.10.472.10:FF:000001">
    <property type="entry name" value="G2/mitotic-specific cyclin"/>
    <property type="match status" value="1"/>
</dbReference>
<keyword evidence="9" id="KW-1185">Reference proteome</keyword>
<dbReference type="InterPro" id="IPR036915">
    <property type="entry name" value="Cyclin-like_sf"/>
</dbReference>
<dbReference type="InterPro" id="IPR004367">
    <property type="entry name" value="Cyclin_C-dom"/>
</dbReference>